<organism evidence="1 2">
    <name type="scientific">Streptomyces globisporus</name>
    <dbReference type="NCBI Taxonomy" id="1908"/>
    <lineage>
        <taxon>Bacteria</taxon>
        <taxon>Bacillati</taxon>
        <taxon>Actinomycetota</taxon>
        <taxon>Actinomycetes</taxon>
        <taxon>Kitasatosporales</taxon>
        <taxon>Streptomycetaceae</taxon>
        <taxon>Streptomyces</taxon>
    </lineage>
</organism>
<proteinExistence type="predicted"/>
<sequence length="80" mass="8846">MTMPRQSPIDVPPPTHEWVLAEAKVGSVPYKAWRAVTIDEWRSSTPEQRAGWRAEARESLLKAIRVAKGSAAAANAEVTY</sequence>
<reference evidence="1" key="1">
    <citation type="submission" date="2022-03" db="EMBL/GenBank/DDBJ databases">
        <authorList>
            <person name="Leyn A S."/>
        </authorList>
    </citation>
    <scope>NUCLEOTIDE SEQUENCE</scope>
    <source>
        <strain evidence="1">Streptomyces globisporus 4-3</strain>
    </source>
</reference>
<dbReference type="Proteomes" id="UP001154015">
    <property type="component" value="Unassembled WGS sequence"/>
</dbReference>
<dbReference type="EMBL" id="CAKXYP010000025">
    <property type="protein sequence ID" value="CAH9419508.1"/>
    <property type="molecule type" value="Genomic_DNA"/>
</dbReference>
<comment type="caution">
    <text evidence="1">The sequence shown here is derived from an EMBL/GenBank/DDBJ whole genome shotgun (WGS) entry which is preliminary data.</text>
</comment>
<evidence type="ECO:0000313" key="1">
    <source>
        <dbReference type="EMBL" id="CAH9419508.1"/>
    </source>
</evidence>
<gene>
    <name evidence="1" type="ORF">SGL43_06563</name>
</gene>
<keyword evidence="2" id="KW-1185">Reference proteome</keyword>
<evidence type="ECO:0000313" key="2">
    <source>
        <dbReference type="Proteomes" id="UP001154015"/>
    </source>
</evidence>
<name>A0ABM9H782_STRGL</name>
<accession>A0ABM9H782</accession>
<protein>
    <submittedName>
        <fullName evidence="1">Uncharacterized protein</fullName>
    </submittedName>
</protein>